<reference evidence="1" key="1">
    <citation type="journal article" date="2019" name="bioRxiv">
        <title>The Genome of the Zebra Mussel, Dreissena polymorpha: A Resource for Invasive Species Research.</title>
        <authorList>
            <person name="McCartney M.A."/>
            <person name="Auch B."/>
            <person name="Kono T."/>
            <person name="Mallez S."/>
            <person name="Zhang Y."/>
            <person name="Obille A."/>
            <person name="Becker A."/>
            <person name="Abrahante J.E."/>
            <person name="Garbe J."/>
            <person name="Badalamenti J.P."/>
            <person name="Herman A."/>
            <person name="Mangelson H."/>
            <person name="Liachko I."/>
            <person name="Sullivan S."/>
            <person name="Sone E.D."/>
            <person name="Koren S."/>
            <person name="Silverstein K.A.T."/>
            <person name="Beckman K.B."/>
            <person name="Gohl D.M."/>
        </authorList>
    </citation>
    <scope>NUCLEOTIDE SEQUENCE</scope>
    <source>
        <strain evidence="1">Duluth1</strain>
        <tissue evidence="1">Whole animal</tissue>
    </source>
</reference>
<dbReference type="EMBL" id="JAIWYP010000002">
    <property type="protein sequence ID" value="KAH3868894.1"/>
    <property type="molecule type" value="Genomic_DNA"/>
</dbReference>
<reference evidence="1" key="2">
    <citation type="submission" date="2020-11" db="EMBL/GenBank/DDBJ databases">
        <authorList>
            <person name="McCartney M.A."/>
            <person name="Auch B."/>
            <person name="Kono T."/>
            <person name="Mallez S."/>
            <person name="Becker A."/>
            <person name="Gohl D.M."/>
            <person name="Silverstein K.A.T."/>
            <person name="Koren S."/>
            <person name="Bechman K.B."/>
            <person name="Herman A."/>
            <person name="Abrahante J.E."/>
            <person name="Garbe J."/>
        </authorList>
    </citation>
    <scope>NUCLEOTIDE SEQUENCE</scope>
    <source>
        <strain evidence="1">Duluth1</strain>
        <tissue evidence="1">Whole animal</tissue>
    </source>
</reference>
<accession>A0A9D4M384</accession>
<dbReference type="AlphaFoldDB" id="A0A9D4M384"/>
<comment type="caution">
    <text evidence="1">The sequence shown here is derived from an EMBL/GenBank/DDBJ whole genome shotgun (WGS) entry which is preliminary data.</text>
</comment>
<organism evidence="1 2">
    <name type="scientific">Dreissena polymorpha</name>
    <name type="common">Zebra mussel</name>
    <name type="synonym">Mytilus polymorpha</name>
    <dbReference type="NCBI Taxonomy" id="45954"/>
    <lineage>
        <taxon>Eukaryota</taxon>
        <taxon>Metazoa</taxon>
        <taxon>Spiralia</taxon>
        <taxon>Lophotrochozoa</taxon>
        <taxon>Mollusca</taxon>
        <taxon>Bivalvia</taxon>
        <taxon>Autobranchia</taxon>
        <taxon>Heteroconchia</taxon>
        <taxon>Euheterodonta</taxon>
        <taxon>Imparidentia</taxon>
        <taxon>Neoheterodontei</taxon>
        <taxon>Myida</taxon>
        <taxon>Dreissenoidea</taxon>
        <taxon>Dreissenidae</taxon>
        <taxon>Dreissena</taxon>
    </lineage>
</organism>
<evidence type="ECO:0000313" key="2">
    <source>
        <dbReference type="Proteomes" id="UP000828390"/>
    </source>
</evidence>
<evidence type="ECO:0000313" key="1">
    <source>
        <dbReference type="EMBL" id="KAH3868894.1"/>
    </source>
</evidence>
<dbReference type="Proteomes" id="UP000828390">
    <property type="component" value="Unassembled WGS sequence"/>
</dbReference>
<sequence length="108" mass="11789">MVSCCKMFASTAAIMEAASTHVMWTLSQLSTKSESTGWFKNSTRLVSVGSCSELSLSHYKTASVAYSHADLFRNPSRSIRAPGGAAYVQKMVQTRTPSPEHIRLNTNT</sequence>
<gene>
    <name evidence="1" type="ORF">DPMN_032049</name>
</gene>
<keyword evidence="2" id="KW-1185">Reference proteome</keyword>
<name>A0A9D4M384_DREPO</name>
<protein>
    <submittedName>
        <fullName evidence="1">Uncharacterized protein</fullName>
    </submittedName>
</protein>
<proteinExistence type="predicted"/>